<evidence type="ECO:0000313" key="4">
    <source>
        <dbReference type="Proteomes" id="UP000199564"/>
    </source>
</evidence>
<sequence>MQYSKSTYWIITPSFTPKLISIEHIDKLIPEFFQASEHFYLVFLDIEGNVEDSNALFKAIGSITDSSSIFDHLDHRSTQDLEDLIDKLMLKPKEKYPVLLQFNDQECTQSWWEFSMVINSEMDPLGFIGIGVDLNFLERKLPWNHLIDLLNYGKAELDENLVFISAEPLVEEWIASGGAALTGKSLLDSGLIELNSFDRLELEKIISTDGVIQFKARANGASAYSSYSINLLKHSKGFLLFMRPAPKDEFYANNAKPFANEQLDLISGPVWILERNFSIAQQNSLASSLIQQWNSSNSPAKAGFNTEFAGDKSKRLMEIISQAFEGQEKKLAVKITNKTGGSEYWSFHTKVIYSEGKKRWVMIQGIDQSVLYNRINLQEKEIQTLRELAIRPSHILRSPLSSMLGLLDLIDYRKLDEENQKYISYLKPLAQELDEVIRNNAKKMSQLD</sequence>
<dbReference type="STRING" id="226506.SAMN04488519_107176"/>
<comment type="catalytic activity">
    <reaction evidence="1">
        <text>ATP + protein L-histidine = ADP + protein N-phospho-L-histidine.</text>
        <dbReference type="EC" id="2.7.13.3"/>
    </reaction>
</comment>
<reference evidence="4" key="1">
    <citation type="submission" date="2016-10" db="EMBL/GenBank/DDBJ databases">
        <authorList>
            <person name="Varghese N."/>
            <person name="Submissions S."/>
        </authorList>
    </citation>
    <scope>NUCLEOTIDE SEQUENCE [LARGE SCALE GENOMIC DNA]</scope>
    <source>
        <strain evidence="4">DSM 15282</strain>
    </source>
</reference>
<proteinExistence type="predicted"/>
<evidence type="ECO:0000256" key="1">
    <source>
        <dbReference type="ARBA" id="ARBA00000085"/>
    </source>
</evidence>
<accession>A0A1I5HP85</accession>
<evidence type="ECO:0000313" key="3">
    <source>
        <dbReference type="EMBL" id="SFO50053.1"/>
    </source>
</evidence>
<name>A0A1I5HP85_9BACT</name>
<keyword evidence="4" id="KW-1185">Reference proteome</keyword>
<evidence type="ECO:0000256" key="2">
    <source>
        <dbReference type="ARBA" id="ARBA00012438"/>
    </source>
</evidence>
<protein>
    <recommendedName>
        <fullName evidence="2">histidine kinase</fullName>
        <ecNumber evidence="2">2.7.13.3</ecNumber>
    </recommendedName>
</protein>
<dbReference type="SUPFAM" id="SSF47384">
    <property type="entry name" value="Homodimeric domain of signal transducing histidine kinase"/>
    <property type="match status" value="1"/>
</dbReference>
<dbReference type="EMBL" id="FOVW01000007">
    <property type="protein sequence ID" value="SFO50053.1"/>
    <property type="molecule type" value="Genomic_DNA"/>
</dbReference>
<dbReference type="RefSeq" id="WP_139217494.1">
    <property type="nucleotide sequence ID" value="NZ_FOVW01000007.1"/>
</dbReference>
<organism evidence="3 4">
    <name type="scientific">Algoriphagus ornithinivorans</name>
    <dbReference type="NCBI Taxonomy" id="226506"/>
    <lineage>
        <taxon>Bacteria</taxon>
        <taxon>Pseudomonadati</taxon>
        <taxon>Bacteroidota</taxon>
        <taxon>Cytophagia</taxon>
        <taxon>Cytophagales</taxon>
        <taxon>Cyclobacteriaceae</taxon>
        <taxon>Algoriphagus</taxon>
    </lineage>
</organism>
<dbReference type="EC" id="2.7.13.3" evidence="2"/>
<dbReference type="CDD" id="cd00082">
    <property type="entry name" value="HisKA"/>
    <property type="match status" value="1"/>
</dbReference>
<dbReference type="InterPro" id="IPR003661">
    <property type="entry name" value="HisK_dim/P_dom"/>
</dbReference>
<dbReference type="GO" id="GO:0000155">
    <property type="term" value="F:phosphorelay sensor kinase activity"/>
    <property type="evidence" value="ECO:0007669"/>
    <property type="project" value="InterPro"/>
</dbReference>
<dbReference type="AlphaFoldDB" id="A0A1I5HP85"/>
<dbReference type="Proteomes" id="UP000199564">
    <property type="component" value="Unassembled WGS sequence"/>
</dbReference>
<gene>
    <name evidence="3" type="ORF">SAMN04488519_107176</name>
</gene>
<dbReference type="InterPro" id="IPR036097">
    <property type="entry name" value="HisK_dim/P_sf"/>
</dbReference>